<dbReference type="GO" id="GO:0003677">
    <property type="term" value="F:DNA binding"/>
    <property type="evidence" value="ECO:0007669"/>
    <property type="project" value="UniProtKB-KW"/>
</dbReference>
<dbReference type="EMBL" id="QXJM01000042">
    <property type="protein sequence ID" value="RIE00905.1"/>
    <property type="molecule type" value="Genomic_DNA"/>
</dbReference>
<dbReference type="GO" id="GO:0016818">
    <property type="term" value="F:hydrolase activity, acting on acid anhydrides, in phosphorus-containing anhydrides"/>
    <property type="evidence" value="ECO:0007669"/>
    <property type="project" value="InterPro"/>
</dbReference>
<evidence type="ECO:0000256" key="11">
    <source>
        <dbReference type="ARBA" id="ARBA00023204"/>
    </source>
</evidence>
<accession>A0A398CEN4</accession>
<reference evidence="15 16" key="1">
    <citation type="submission" date="2018-09" db="EMBL/GenBank/DDBJ databases">
        <title>Cohnella cavernae sp. nov., isolated from a karst cave.</title>
        <authorList>
            <person name="Zhu H."/>
        </authorList>
    </citation>
    <scope>NUCLEOTIDE SEQUENCE [LARGE SCALE GENOMIC DNA]</scope>
    <source>
        <strain evidence="15 16">K2E09-144</strain>
    </source>
</reference>
<dbReference type="InterPro" id="IPR014013">
    <property type="entry name" value="Helic_SF1/SF2_ATP-bd_DinG/Rad3"/>
</dbReference>
<keyword evidence="1" id="KW-0004">4Fe-4S</keyword>
<dbReference type="AlphaFoldDB" id="A0A398CEN4"/>
<dbReference type="Pfam" id="PF13307">
    <property type="entry name" value="Helicase_C_2"/>
    <property type="match status" value="1"/>
</dbReference>
<name>A0A398CEN4_9BACL</name>
<keyword evidence="16" id="KW-1185">Reference proteome</keyword>
<dbReference type="InterPro" id="IPR027417">
    <property type="entry name" value="P-loop_NTPase"/>
</dbReference>
<dbReference type="PANTHER" id="PTHR11472:SF34">
    <property type="entry name" value="REGULATOR OF TELOMERE ELONGATION HELICASE 1"/>
    <property type="match status" value="1"/>
</dbReference>
<keyword evidence="6 15" id="KW-0347">Helicase</keyword>
<evidence type="ECO:0000259" key="14">
    <source>
        <dbReference type="PROSITE" id="PS51193"/>
    </source>
</evidence>
<keyword evidence="9" id="KW-0411">Iron-sulfur</keyword>
<evidence type="ECO:0000313" key="16">
    <source>
        <dbReference type="Proteomes" id="UP000266340"/>
    </source>
</evidence>
<comment type="similarity">
    <text evidence="13">Belongs to the helicase family. DinG subfamily.</text>
</comment>
<dbReference type="Proteomes" id="UP000266340">
    <property type="component" value="Unassembled WGS sequence"/>
</dbReference>
<evidence type="ECO:0000313" key="15">
    <source>
        <dbReference type="EMBL" id="RIE00905.1"/>
    </source>
</evidence>
<keyword evidence="12" id="KW-0413">Isomerase</keyword>
<evidence type="ECO:0000256" key="3">
    <source>
        <dbReference type="ARBA" id="ARBA00022741"/>
    </source>
</evidence>
<comment type="caution">
    <text evidence="15">The sequence shown here is derived from an EMBL/GenBank/DDBJ whole genome shotgun (WGS) entry which is preliminary data.</text>
</comment>
<dbReference type="InterPro" id="IPR010614">
    <property type="entry name" value="RAD3-like_helicase_DEAD"/>
</dbReference>
<keyword evidence="7" id="KW-0067">ATP-binding</keyword>
<evidence type="ECO:0000256" key="10">
    <source>
        <dbReference type="ARBA" id="ARBA00023125"/>
    </source>
</evidence>
<dbReference type="RefSeq" id="WP_119151966.1">
    <property type="nucleotide sequence ID" value="NZ_JBHSOV010000021.1"/>
</dbReference>
<dbReference type="GO" id="GO:0006281">
    <property type="term" value="P:DNA repair"/>
    <property type="evidence" value="ECO:0007669"/>
    <property type="project" value="UniProtKB-KW"/>
</dbReference>
<dbReference type="PANTHER" id="PTHR11472">
    <property type="entry name" value="DNA REPAIR DEAD HELICASE RAD3/XP-D SUBFAMILY MEMBER"/>
    <property type="match status" value="1"/>
</dbReference>
<keyword evidence="2" id="KW-0479">Metal-binding</keyword>
<dbReference type="SUPFAM" id="SSF52540">
    <property type="entry name" value="P-loop containing nucleoside triphosphate hydrolases"/>
    <property type="match status" value="2"/>
</dbReference>
<evidence type="ECO:0000256" key="13">
    <source>
        <dbReference type="ARBA" id="ARBA00038058"/>
    </source>
</evidence>
<dbReference type="Pfam" id="PF06733">
    <property type="entry name" value="DEAD_2"/>
    <property type="match status" value="1"/>
</dbReference>
<evidence type="ECO:0000256" key="1">
    <source>
        <dbReference type="ARBA" id="ARBA00022485"/>
    </source>
</evidence>
<keyword evidence="10" id="KW-0238">DNA-binding</keyword>
<keyword evidence="5" id="KW-0378">Hydrolase</keyword>
<evidence type="ECO:0000256" key="5">
    <source>
        <dbReference type="ARBA" id="ARBA00022801"/>
    </source>
</evidence>
<dbReference type="GO" id="GO:0051539">
    <property type="term" value="F:4 iron, 4 sulfur cluster binding"/>
    <property type="evidence" value="ECO:0007669"/>
    <property type="project" value="UniProtKB-KW"/>
</dbReference>
<evidence type="ECO:0000256" key="12">
    <source>
        <dbReference type="ARBA" id="ARBA00023235"/>
    </source>
</evidence>
<evidence type="ECO:0000256" key="6">
    <source>
        <dbReference type="ARBA" id="ARBA00022806"/>
    </source>
</evidence>
<gene>
    <name evidence="15" type="ORF">D3H35_25370</name>
</gene>
<dbReference type="Gene3D" id="1.10.275.40">
    <property type="match status" value="1"/>
</dbReference>
<dbReference type="InterPro" id="IPR011604">
    <property type="entry name" value="PDDEXK-like_dom_sf"/>
</dbReference>
<keyword evidence="3" id="KW-0547">Nucleotide-binding</keyword>
<dbReference type="SMART" id="SM00488">
    <property type="entry name" value="DEXDc2"/>
    <property type="match status" value="1"/>
</dbReference>
<evidence type="ECO:0000256" key="2">
    <source>
        <dbReference type="ARBA" id="ARBA00022723"/>
    </source>
</evidence>
<evidence type="ECO:0000256" key="8">
    <source>
        <dbReference type="ARBA" id="ARBA00023004"/>
    </source>
</evidence>
<dbReference type="InterPro" id="IPR006555">
    <property type="entry name" value="ATP-dep_Helicase_C"/>
</dbReference>
<sequence length="797" mass="89254">MLDKVTIAVRPLVEYAFRGGSLDAGFRSAASLTEGTKAHQAVQKGYGEADRSEVYVSGEIECDNIAFVIDGRCDGVLASDDGTFTIDEIKSTVRDLALIDEESYPVHWAQARCYAYLYAREHALDRIGIQLTYVQIDTDRQKRFVQEATCDELGDFVSEVLHRYAPYAKMLFEHQRRRDESIRSLPFPFRQYRKGQRTLAGAIYKSIENGTGLFARAPTGIGKTMSTVFPAVKAMGNGLLQQLYYLTARTTTRTAAEEAFNRMKAEGLHLHSVTITAKEKVCFQEQVDCRAEACEFANGYYDRINDAILDVLKRETSIDRTVVESYARKHRVCPFEFSLDAAYASDAVICDYNYIFDPRVSLKRMFAERKAKTALLVDEAHNLIDRAREMYSAELNKRDFMLLEREFKGIRADIGEAAKTINRLFIQLRKQKGGASFALAEKPDELLKAVEAFAAIAENTLAGHGSGHDRSGVGDEEGASFQGWGDGSRDVASASGSDLLLEAYFAASAFVRIGKLYDDERYVTFVEPVGNEVRLKLLCLDPSELLRQAGKGFRTRIFFSATLSPLRFYMDVLGAGENDYSVSVPSPFEAAQWEVAALPISTRYADRADSRAPIVALLGQLLERRPGNYLFFFPSYAYMNDIYEAFCDSCPDQRTMLQGAAMPEEERDRFLAAFDADNESAFAGFAVLGGVFSEGVDLVGDRLTGVVVVGVGLPQIGPERDLIRDHYNATTGKGFDYAYVYPGMNKVLQAGGRLIRSETDRGVLILADDRYLLPHYRRLLPEEWRNFKIIRGEDSYW</sequence>
<evidence type="ECO:0000256" key="7">
    <source>
        <dbReference type="ARBA" id="ARBA00022840"/>
    </source>
</evidence>
<evidence type="ECO:0000256" key="9">
    <source>
        <dbReference type="ARBA" id="ARBA00023014"/>
    </source>
</evidence>
<dbReference type="Gene3D" id="1.10.30.20">
    <property type="entry name" value="Bacterial XPD DNA helicase, FeS cluster domain"/>
    <property type="match status" value="1"/>
</dbReference>
<dbReference type="GO" id="GO:0046872">
    <property type="term" value="F:metal ion binding"/>
    <property type="evidence" value="ECO:0007669"/>
    <property type="project" value="UniProtKB-KW"/>
</dbReference>
<organism evidence="15 16">
    <name type="scientific">Cohnella faecalis</name>
    <dbReference type="NCBI Taxonomy" id="2315694"/>
    <lineage>
        <taxon>Bacteria</taxon>
        <taxon>Bacillati</taxon>
        <taxon>Bacillota</taxon>
        <taxon>Bacilli</taxon>
        <taxon>Bacillales</taxon>
        <taxon>Paenibacillaceae</taxon>
        <taxon>Cohnella</taxon>
    </lineage>
</organism>
<dbReference type="SMART" id="SM00491">
    <property type="entry name" value="HELICc2"/>
    <property type="match status" value="1"/>
</dbReference>
<feature type="domain" description="Helicase ATP-binding" evidence="14">
    <location>
        <begin position="182"/>
        <end position="436"/>
    </location>
</feature>
<keyword evidence="4" id="KW-0227">DNA damage</keyword>
<dbReference type="OrthoDB" id="9765586at2"/>
<keyword evidence="11" id="KW-0234">DNA repair</keyword>
<dbReference type="Gene3D" id="3.90.320.10">
    <property type="match status" value="1"/>
</dbReference>
<dbReference type="PROSITE" id="PS51193">
    <property type="entry name" value="HELICASE_ATP_BIND_2"/>
    <property type="match status" value="1"/>
</dbReference>
<proteinExistence type="inferred from homology"/>
<dbReference type="InterPro" id="IPR006554">
    <property type="entry name" value="Helicase-like_DEXD_c2"/>
</dbReference>
<dbReference type="Gene3D" id="3.40.50.300">
    <property type="entry name" value="P-loop containing nucleotide triphosphate hydrolases"/>
    <property type="match status" value="2"/>
</dbReference>
<keyword evidence="8" id="KW-0408">Iron</keyword>
<dbReference type="GO" id="GO:0003678">
    <property type="term" value="F:DNA helicase activity"/>
    <property type="evidence" value="ECO:0007669"/>
    <property type="project" value="InterPro"/>
</dbReference>
<dbReference type="InterPro" id="IPR045028">
    <property type="entry name" value="DinG/Rad3-like"/>
</dbReference>
<dbReference type="InterPro" id="IPR042493">
    <property type="entry name" value="XPD_DNA_FeS"/>
</dbReference>
<evidence type="ECO:0000256" key="4">
    <source>
        <dbReference type="ARBA" id="ARBA00022763"/>
    </source>
</evidence>
<dbReference type="GO" id="GO:0005524">
    <property type="term" value="F:ATP binding"/>
    <property type="evidence" value="ECO:0007669"/>
    <property type="project" value="UniProtKB-KW"/>
</dbReference>
<protein>
    <submittedName>
        <fullName evidence="15">ATP-dependent DNA helicase</fullName>
    </submittedName>
</protein>